<reference evidence="2 3" key="1">
    <citation type="journal article" date="2024" name="Commun. Biol.">
        <title>Comparative genomic analysis of thermophilic fungi reveals convergent evolutionary adaptations and gene losses.</title>
        <authorList>
            <person name="Steindorff A.S."/>
            <person name="Aguilar-Pontes M.V."/>
            <person name="Robinson A.J."/>
            <person name="Andreopoulos B."/>
            <person name="LaButti K."/>
            <person name="Kuo A."/>
            <person name="Mondo S."/>
            <person name="Riley R."/>
            <person name="Otillar R."/>
            <person name="Haridas S."/>
            <person name="Lipzen A."/>
            <person name="Grimwood J."/>
            <person name="Schmutz J."/>
            <person name="Clum A."/>
            <person name="Reid I.D."/>
            <person name="Moisan M.C."/>
            <person name="Butler G."/>
            <person name="Nguyen T.T.M."/>
            <person name="Dewar K."/>
            <person name="Conant G."/>
            <person name="Drula E."/>
            <person name="Henrissat B."/>
            <person name="Hansel C."/>
            <person name="Singer S."/>
            <person name="Hutchinson M.I."/>
            <person name="de Vries R.P."/>
            <person name="Natvig D.O."/>
            <person name="Powell A.J."/>
            <person name="Tsang A."/>
            <person name="Grigoriev I.V."/>
        </authorList>
    </citation>
    <scope>NUCLEOTIDE SEQUENCE [LARGE SCALE GENOMIC DNA]</scope>
    <source>
        <strain evidence="2 3">CBS 494.80</strain>
    </source>
</reference>
<dbReference type="InterPro" id="IPR016181">
    <property type="entry name" value="Acyl_CoA_acyltransferase"/>
</dbReference>
<comment type="caution">
    <text evidence="2">The sequence shown here is derived from an EMBL/GenBank/DDBJ whole genome shotgun (WGS) entry which is preliminary data.</text>
</comment>
<sequence length="211" mass="23967">MSSSPEITLSLVQSEDDFLEIATLYALAFQQSPLMQEIGGPPNLQKSADHLCHVWKTDPESRFMKATLPSGRIIGFAKWNFFAKIGYQNPFPSEFPPDGNPALGKWLFGEFVRVMNEKMEGKKFVYMHILVIHPEFQRMGVGKRMLEWGLQLVDEEGLETYIDASPEGKGLYEKMGWRTTNVIDVDLKKWGGKDEIETAYSMVRPRGGKTV</sequence>
<dbReference type="SUPFAM" id="SSF55729">
    <property type="entry name" value="Acyl-CoA N-acyltransferases (Nat)"/>
    <property type="match status" value="1"/>
</dbReference>
<protein>
    <recommendedName>
        <fullName evidence="1">N-acetyltransferase domain-containing protein</fullName>
    </recommendedName>
</protein>
<dbReference type="PROSITE" id="PS51186">
    <property type="entry name" value="GNAT"/>
    <property type="match status" value="1"/>
</dbReference>
<proteinExistence type="predicted"/>
<dbReference type="PANTHER" id="PTHR42791">
    <property type="entry name" value="GNAT FAMILY ACETYLTRANSFERASE"/>
    <property type="match status" value="1"/>
</dbReference>
<feature type="domain" description="N-acetyltransferase" evidence="1">
    <location>
        <begin position="61"/>
        <end position="207"/>
    </location>
</feature>
<dbReference type="Proteomes" id="UP001595075">
    <property type="component" value="Unassembled WGS sequence"/>
</dbReference>
<evidence type="ECO:0000259" key="1">
    <source>
        <dbReference type="PROSITE" id="PS51186"/>
    </source>
</evidence>
<evidence type="ECO:0000313" key="2">
    <source>
        <dbReference type="EMBL" id="KAL2063635.1"/>
    </source>
</evidence>
<dbReference type="InterPro" id="IPR052523">
    <property type="entry name" value="Trichothecene_AcTrans"/>
</dbReference>
<dbReference type="Gene3D" id="3.40.630.30">
    <property type="match status" value="1"/>
</dbReference>
<dbReference type="Pfam" id="PF00583">
    <property type="entry name" value="Acetyltransf_1"/>
    <property type="match status" value="1"/>
</dbReference>
<dbReference type="EMBL" id="JAZHXI010000015">
    <property type="protein sequence ID" value="KAL2063635.1"/>
    <property type="molecule type" value="Genomic_DNA"/>
</dbReference>
<accession>A0ABR4C176</accession>
<evidence type="ECO:0000313" key="3">
    <source>
        <dbReference type="Proteomes" id="UP001595075"/>
    </source>
</evidence>
<dbReference type="InterPro" id="IPR000182">
    <property type="entry name" value="GNAT_dom"/>
</dbReference>
<organism evidence="2 3">
    <name type="scientific">Oculimacula yallundae</name>
    <dbReference type="NCBI Taxonomy" id="86028"/>
    <lineage>
        <taxon>Eukaryota</taxon>
        <taxon>Fungi</taxon>
        <taxon>Dikarya</taxon>
        <taxon>Ascomycota</taxon>
        <taxon>Pezizomycotina</taxon>
        <taxon>Leotiomycetes</taxon>
        <taxon>Helotiales</taxon>
        <taxon>Ploettnerulaceae</taxon>
        <taxon>Oculimacula</taxon>
    </lineage>
</organism>
<dbReference type="PANTHER" id="PTHR42791:SF1">
    <property type="entry name" value="N-ACETYLTRANSFERASE DOMAIN-CONTAINING PROTEIN"/>
    <property type="match status" value="1"/>
</dbReference>
<name>A0ABR4C176_9HELO</name>
<gene>
    <name evidence="2" type="ORF">VTL71DRAFT_5440</name>
</gene>
<keyword evidence="3" id="KW-1185">Reference proteome</keyword>
<dbReference type="CDD" id="cd04301">
    <property type="entry name" value="NAT_SF"/>
    <property type="match status" value="1"/>
</dbReference>